<evidence type="ECO:0000313" key="8">
    <source>
        <dbReference type="Proteomes" id="UP001360560"/>
    </source>
</evidence>
<dbReference type="EMBL" id="BTFZ01000002">
    <property type="protein sequence ID" value="GMM34352.1"/>
    <property type="molecule type" value="Genomic_DNA"/>
</dbReference>
<organism evidence="7 8">
    <name type="scientific">Saccharomycopsis crataegensis</name>
    <dbReference type="NCBI Taxonomy" id="43959"/>
    <lineage>
        <taxon>Eukaryota</taxon>
        <taxon>Fungi</taxon>
        <taxon>Dikarya</taxon>
        <taxon>Ascomycota</taxon>
        <taxon>Saccharomycotina</taxon>
        <taxon>Saccharomycetes</taxon>
        <taxon>Saccharomycopsidaceae</taxon>
        <taxon>Saccharomycopsis</taxon>
    </lineage>
</organism>
<dbReference type="GeneID" id="90072331"/>
<gene>
    <name evidence="7" type="ORF">DASC09_016770</name>
</gene>
<keyword evidence="2 6" id="KW-0812">Transmembrane</keyword>
<keyword evidence="4 6" id="KW-1133">Transmembrane helix</keyword>
<comment type="caution">
    <text evidence="7">The sequence shown here is derived from an EMBL/GenBank/DDBJ whole genome shotgun (WGS) entry which is preliminary data.</text>
</comment>
<evidence type="ECO:0000256" key="2">
    <source>
        <dbReference type="ARBA" id="ARBA00022692"/>
    </source>
</evidence>
<evidence type="ECO:0000256" key="6">
    <source>
        <dbReference type="RuleBase" id="RU364120"/>
    </source>
</evidence>
<comment type="subcellular location">
    <subcellularLocation>
        <location evidence="6">Membrane</location>
        <topology evidence="6">Single-pass membrane protein</topology>
    </subcellularLocation>
    <subcellularLocation>
        <location evidence="6">Endoplasmic reticulum membrane</location>
        <topology evidence="6">Single-pass membrane protein</topology>
    </subcellularLocation>
</comment>
<proteinExistence type="inferred from homology"/>
<evidence type="ECO:0000256" key="4">
    <source>
        <dbReference type="ARBA" id="ARBA00022989"/>
    </source>
</evidence>
<dbReference type="InterPro" id="IPR010580">
    <property type="entry name" value="ER_stress-assoc"/>
</dbReference>
<dbReference type="GO" id="GO:0005789">
    <property type="term" value="C:endoplasmic reticulum membrane"/>
    <property type="evidence" value="ECO:0007669"/>
    <property type="project" value="UniProtKB-SubCell"/>
</dbReference>
<protein>
    <recommendedName>
        <fullName evidence="6">Stress-associated endoplasmic reticulum protein</fullName>
    </recommendedName>
</protein>
<sequence length="64" mass="7172">MARPVPKTLQQRKANAKFYKDQMNKMGKPKAKEEAGMPISTGWFVLIAFLVIGGGLLELSKLFF</sequence>
<comment type="function">
    <text evidence="6">Interacts with target proteins during translocation into the lumen of the endoplasmic reticulum. Protects unfolded target proteins against degradation and facilitate correct glycosylation.</text>
</comment>
<keyword evidence="8" id="KW-1185">Reference proteome</keyword>
<keyword evidence="5 6" id="KW-0472">Membrane</keyword>
<evidence type="ECO:0000256" key="3">
    <source>
        <dbReference type="ARBA" id="ARBA00022824"/>
    </source>
</evidence>
<dbReference type="RefSeq" id="XP_064851352.1">
    <property type="nucleotide sequence ID" value="XM_064995280.1"/>
</dbReference>
<evidence type="ECO:0000256" key="1">
    <source>
        <dbReference type="ARBA" id="ARBA00005500"/>
    </source>
</evidence>
<reference evidence="7 8" key="1">
    <citation type="journal article" date="2023" name="Elife">
        <title>Identification of key yeast species and microbe-microbe interactions impacting larval growth of Drosophila in the wild.</title>
        <authorList>
            <person name="Mure A."/>
            <person name="Sugiura Y."/>
            <person name="Maeda R."/>
            <person name="Honda K."/>
            <person name="Sakurai N."/>
            <person name="Takahashi Y."/>
            <person name="Watada M."/>
            <person name="Katoh T."/>
            <person name="Gotoh A."/>
            <person name="Gotoh Y."/>
            <person name="Taniguchi I."/>
            <person name="Nakamura K."/>
            <person name="Hayashi T."/>
            <person name="Katayama T."/>
            <person name="Uemura T."/>
            <person name="Hattori Y."/>
        </authorList>
    </citation>
    <scope>NUCLEOTIDE SEQUENCE [LARGE SCALE GENOMIC DNA]</scope>
    <source>
        <strain evidence="7 8">SC-9</strain>
    </source>
</reference>
<keyword evidence="3 6" id="KW-0256">Endoplasmic reticulum</keyword>
<dbReference type="AlphaFoldDB" id="A0AAV5QIE1"/>
<name>A0AAV5QIE1_9ASCO</name>
<dbReference type="Pfam" id="PF06624">
    <property type="entry name" value="RAMP4"/>
    <property type="match status" value="1"/>
</dbReference>
<evidence type="ECO:0000313" key="7">
    <source>
        <dbReference type="EMBL" id="GMM34352.1"/>
    </source>
</evidence>
<evidence type="ECO:0000256" key="5">
    <source>
        <dbReference type="ARBA" id="ARBA00023136"/>
    </source>
</evidence>
<dbReference type="Proteomes" id="UP001360560">
    <property type="component" value="Unassembled WGS sequence"/>
</dbReference>
<comment type="similarity">
    <text evidence="1 6">Belongs to the RAMP4 family.</text>
</comment>
<accession>A0AAV5QIE1</accession>
<feature type="transmembrane region" description="Helical" evidence="6">
    <location>
        <begin position="35"/>
        <end position="57"/>
    </location>
</feature>